<sequence length="114" mass="12229">MLPRLIHQFGKRHATVELQEQPGERAGEDPTDRQNGIAAVDQIAHGMVDRQTRTDGGVVQPVTPGFFEGVVDLAIFIAVACSCQFVGTDDVETVAGEIKILVSELLAGGNVQHH</sequence>
<name>A0A8S0FI43_ECOLX</name>
<gene>
    <name evidence="1" type="ORF">EIMP300_04890</name>
</gene>
<protein>
    <submittedName>
        <fullName evidence="1">Uncharacterized protein</fullName>
    </submittedName>
</protein>
<evidence type="ECO:0000313" key="1">
    <source>
        <dbReference type="EMBL" id="BBU79089.1"/>
    </source>
</evidence>
<accession>A0A8S0FI43</accession>
<evidence type="ECO:0000313" key="2">
    <source>
        <dbReference type="Proteomes" id="UP000467488"/>
    </source>
</evidence>
<dbReference type="Proteomes" id="UP000467488">
    <property type="component" value="Chromosome"/>
</dbReference>
<organism evidence="1 2">
    <name type="scientific">Escherichia coli</name>
    <dbReference type="NCBI Taxonomy" id="562"/>
    <lineage>
        <taxon>Bacteria</taxon>
        <taxon>Pseudomonadati</taxon>
        <taxon>Pseudomonadota</taxon>
        <taxon>Gammaproteobacteria</taxon>
        <taxon>Enterobacterales</taxon>
        <taxon>Enterobacteriaceae</taxon>
        <taxon>Escherichia</taxon>
    </lineage>
</organism>
<proteinExistence type="predicted"/>
<dbReference type="AlphaFoldDB" id="A0A8S0FI43"/>
<reference evidence="1 2" key="1">
    <citation type="submission" date="2020-01" db="EMBL/GenBank/DDBJ databases">
        <title>Dynamics of blaIMP-6 dissemination in carbapenem resistant Enterobacteriacea isolated from regional surveillance in Osaka, Japan.</title>
        <authorList>
            <person name="Abe R."/>
            <person name="Akeda Y."/>
            <person name="Sugawara Y."/>
            <person name="Yamamoto N."/>
            <person name="Tomono K."/>
            <person name="Takeuchi D."/>
            <person name="Kawahara R."/>
            <person name="Hamada S."/>
        </authorList>
    </citation>
    <scope>NUCLEOTIDE SEQUENCE [LARGE SCALE GENOMIC DNA]</scope>
    <source>
        <strain evidence="1 2">E300</strain>
    </source>
</reference>
<dbReference type="EMBL" id="AP022360">
    <property type="protein sequence ID" value="BBU79089.1"/>
    <property type="molecule type" value="Genomic_DNA"/>
</dbReference>